<dbReference type="Gene3D" id="1.10.150.130">
    <property type="match status" value="1"/>
</dbReference>
<keyword evidence="2" id="KW-0233">DNA recombination</keyword>
<keyword evidence="1" id="KW-0238">DNA-binding</keyword>
<proteinExistence type="predicted"/>
<sequence>MEFSKISAFLSNGTKQLDPSPQDRHFLRGFKPNTLASYNAAVKKFLKFKTETSTETFMLPASDEDIVSFTFWAGRNAETQTPQEIAATTVQKYIFGLQAWHDYHGVPYPTSSKKRVAIMLRSSAKIDAQILPKPKKEAIRLNHLIFLARRLLTGDPMDSAILDLTLVAFWGMARLAELTYTNKTGPLTKSLSLLTSDAEFQPSPESTTLHLTLRNAKTAKPGEIQLIQLRELHHMLCPVAAVKRRLEEAGTRETSLFGYFVGTKRHHLTRNAVVTRISREWRHGAFHGLSGHSFRVGGASLRFALGTPTEDICVLGRWTSNCYTLYIRPYTPSEKEEATRILKDLTCMWKNTRIQRRVV</sequence>
<dbReference type="InterPro" id="IPR013762">
    <property type="entry name" value="Integrase-like_cat_sf"/>
</dbReference>
<comment type="caution">
    <text evidence="3">The sequence shown here is derived from an EMBL/GenBank/DDBJ whole genome shotgun (WGS) entry which is preliminary data.</text>
</comment>
<dbReference type="Gene3D" id="1.10.443.10">
    <property type="entry name" value="Intergrase catalytic core"/>
    <property type="match status" value="1"/>
</dbReference>
<accession>A0A5B0S9V5</accession>
<dbReference type="GO" id="GO:0006310">
    <property type="term" value="P:DNA recombination"/>
    <property type="evidence" value="ECO:0007669"/>
    <property type="project" value="UniProtKB-KW"/>
</dbReference>
<evidence type="ECO:0000256" key="1">
    <source>
        <dbReference type="ARBA" id="ARBA00023125"/>
    </source>
</evidence>
<dbReference type="EMBL" id="VDEP01000050">
    <property type="protein sequence ID" value="KAA1134582.1"/>
    <property type="molecule type" value="Genomic_DNA"/>
</dbReference>
<dbReference type="PANTHER" id="PTHR34605:SF3">
    <property type="entry name" value="P CELL-TYPE AGGLUTINATION PROTEIN MAP4-LIKE-RELATED"/>
    <property type="match status" value="1"/>
</dbReference>
<organism evidence="3 4">
    <name type="scientific">Puccinia graminis f. sp. tritici</name>
    <dbReference type="NCBI Taxonomy" id="56615"/>
    <lineage>
        <taxon>Eukaryota</taxon>
        <taxon>Fungi</taxon>
        <taxon>Dikarya</taxon>
        <taxon>Basidiomycota</taxon>
        <taxon>Pucciniomycotina</taxon>
        <taxon>Pucciniomycetes</taxon>
        <taxon>Pucciniales</taxon>
        <taxon>Pucciniaceae</taxon>
        <taxon>Puccinia</taxon>
    </lineage>
</organism>
<dbReference type="AlphaFoldDB" id="A0A5B0S9V5"/>
<gene>
    <name evidence="3" type="ORF">PGTUg99_006330</name>
</gene>
<reference evidence="3 4" key="1">
    <citation type="submission" date="2019-05" db="EMBL/GenBank/DDBJ databases">
        <title>Emergence of the Ug99 lineage of the wheat stem rust pathogen through somatic hybridization.</title>
        <authorList>
            <person name="Li F."/>
            <person name="Upadhyaya N.M."/>
            <person name="Sperschneider J."/>
            <person name="Matny O."/>
            <person name="Nguyen-Phuc H."/>
            <person name="Mago R."/>
            <person name="Raley C."/>
            <person name="Miller M.E."/>
            <person name="Silverstein K.A.T."/>
            <person name="Henningsen E."/>
            <person name="Hirsch C.D."/>
            <person name="Visser B."/>
            <person name="Pretorius Z.A."/>
            <person name="Steffenson B.J."/>
            <person name="Schwessinger B."/>
            <person name="Dodds P.N."/>
            <person name="Figueroa M."/>
        </authorList>
    </citation>
    <scope>NUCLEOTIDE SEQUENCE [LARGE SCALE GENOMIC DNA]</scope>
    <source>
        <strain evidence="3 4">Ug99</strain>
    </source>
</reference>
<name>A0A5B0S9V5_PUCGR</name>
<evidence type="ECO:0000256" key="2">
    <source>
        <dbReference type="ARBA" id="ARBA00023172"/>
    </source>
</evidence>
<dbReference type="Proteomes" id="UP000325313">
    <property type="component" value="Unassembled WGS sequence"/>
</dbReference>
<dbReference type="PANTHER" id="PTHR34605">
    <property type="entry name" value="PHAGE_INTEGRASE DOMAIN-CONTAINING PROTEIN"/>
    <property type="match status" value="1"/>
</dbReference>
<dbReference type="InterPro" id="IPR010998">
    <property type="entry name" value="Integrase_recombinase_N"/>
</dbReference>
<dbReference type="InterPro" id="IPR052925">
    <property type="entry name" value="Phage_Integrase-like_Recomb"/>
</dbReference>
<protein>
    <recommendedName>
        <fullName evidence="5">Tyr recombinase domain-containing protein</fullName>
    </recommendedName>
</protein>
<dbReference type="InterPro" id="IPR011010">
    <property type="entry name" value="DNA_brk_join_enz"/>
</dbReference>
<evidence type="ECO:0008006" key="5">
    <source>
        <dbReference type="Google" id="ProtNLM"/>
    </source>
</evidence>
<dbReference type="SUPFAM" id="SSF56349">
    <property type="entry name" value="DNA breaking-rejoining enzymes"/>
    <property type="match status" value="1"/>
</dbReference>
<evidence type="ECO:0000313" key="4">
    <source>
        <dbReference type="Proteomes" id="UP000325313"/>
    </source>
</evidence>
<dbReference type="SUPFAM" id="SSF47823">
    <property type="entry name" value="lambda integrase-like, N-terminal domain"/>
    <property type="match status" value="1"/>
</dbReference>
<dbReference type="GO" id="GO:0015074">
    <property type="term" value="P:DNA integration"/>
    <property type="evidence" value="ECO:0007669"/>
    <property type="project" value="InterPro"/>
</dbReference>
<dbReference type="GO" id="GO:0003677">
    <property type="term" value="F:DNA binding"/>
    <property type="evidence" value="ECO:0007669"/>
    <property type="project" value="UniProtKB-KW"/>
</dbReference>
<evidence type="ECO:0000313" key="3">
    <source>
        <dbReference type="EMBL" id="KAA1134582.1"/>
    </source>
</evidence>